<dbReference type="KEGG" id="fae:FAES_1837"/>
<dbReference type="EMBL" id="HE796683">
    <property type="protein sequence ID" value="CCG99847.1"/>
    <property type="molecule type" value="Genomic_DNA"/>
</dbReference>
<dbReference type="eggNOG" id="COG3561">
    <property type="taxonomic scope" value="Bacteria"/>
</dbReference>
<evidence type="ECO:0000259" key="1">
    <source>
        <dbReference type="Pfam" id="PF08346"/>
    </source>
</evidence>
<dbReference type="HOGENOM" id="CLU_1101590_0_0_10"/>
<feature type="domain" description="AntA/AntB antirepressor" evidence="1">
    <location>
        <begin position="17"/>
        <end position="87"/>
    </location>
</feature>
<dbReference type="Proteomes" id="UP000011058">
    <property type="component" value="Chromosome"/>
</dbReference>
<dbReference type="PANTHER" id="PTHR36180:SF1">
    <property type="entry name" value="ANTA_ANTB ANTIREPRESSOR DOMAIN-CONTAINING PROTEIN"/>
    <property type="match status" value="1"/>
</dbReference>
<dbReference type="AlphaFoldDB" id="I0K6U4"/>
<dbReference type="PANTHER" id="PTHR36180">
    <property type="entry name" value="DNA-BINDING PROTEIN-RELATED-RELATED"/>
    <property type="match status" value="1"/>
</dbReference>
<evidence type="ECO:0000313" key="2">
    <source>
        <dbReference type="EMBL" id="CCG99847.1"/>
    </source>
</evidence>
<dbReference type="InterPro" id="IPR013557">
    <property type="entry name" value="AntA/B_antirep"/>
</dbReference>
<reference evidence="2 3" key="1">
    <citation type="journal article" date="2012" name="J. Bacteriol.">
        <title>Genome Sequence of Fibrella aestuarina BUZ 2T, a Filamentous Marine Bacterium.</title>
        <authorList>
            <person name="Filippini M."/>
            <person name="Qi W."/>
            <person name="Blom J."/>
            <person name="Goesmann A."/>
            <person name="Smits T.H."/>
            <person name="Bagheri H.C."/>
        </authorList>
    </citation>
    <scope>NUCLEOTIDE SEQUENCE [LARGE SCALE GENOMIC DNA]</scope>
    <source>
        <strain evidence="3">BUZ 2T</strain>
    </source>
</reference>
<sequence length="252" mass="28814">MNALIQITTDTQGVSVVSARELHEFLEVKDKFAQWFSRRVDKYGLIEGQDFEAIEGFSQNGEKGGRPETDYALTLDCAKELSMVQNNQKGKEARQYFIEAEKQLRQVAQQMPALTTSEQLMLQLVQQNAAVLANQQVILERLQSDIADMQRGLPAPAKRQKTQLVLPLAVRESTPANVRSQITKYVNAAATRTGNSQQFVWNYLYNRLHHVYGFDVYQCPRGNGETWLDVIERYSQLDRLYTLTNAEEIYSE</sequence>
<dbReference type="RefSeq" id="WP_015330946.1">
    <property type="nucleotide sequence ID" value="NC_020054.1"/>
</dbReference>
<accession>I0K6U4</accession>
<evidence type="ECO:0000313" key="3">
    <source>
        <dbReference type="Proteomes" id="UP000011058"/>
    </source>
</evidence>
<protein>
    <recommendedName>
        <fullName evidence="1">AntA/AntB antirepressor domain-containing protein</fullName>
    </recommendedName>
</protein>
<dbReference type="Pfam" id="PF08346">
    <property type="entry name" value="AntA"/>
    <property type="match status" value="1"/>
</dbReference>
<keyword evidence="3" id="KW-1185">Reference proteome</keyword>
<name>I0K6U4_9BACT</name>
<dbReference type="PATRIC" id="fig|1166018.3.peg.3575"/>
<gene>
    <name evidence="2" type="ORF">FAES_1837</name>
</gene>
<dbReference type="OrthoDB" id="9812611at2"/>
<organism evidence="2 3">
    <name type="scientific">Fibrella aestuarina BUZ 2</name>
    <dbReference type="NCBI Taxonomy" id="1166018"/>
    <lineage>
        <taxon>Bacteria</taxon>
        <taxon>Pseudomonadati</taxon>
        <taxon>Bacteroidota</taxon>
        <taxon>Cytophagia</taxon>
        <taxon>Cytophagales</taxon>
        <taxon>Spirosomataceae</taxon>
        <taxon>Fibrella</taxon>
    </lineage>
</organism>
<proteinExistence type="predicted"/>
<dbReference type="STRING" id="1166018.FAES_1837"/>